<keyword evidence="2" id="KW-1185">Reference proteome</keyword>
<protein>
    <submittedName>
        <fullName evidence="1">Uncharacterized protein</fullName>
    </submittedName>
</protein>
<accession>A0A0V1AS43</accession>
<proteinExistence type="predicted"/>
<evidence type="ECO:0000313" key="2">
    <source>
        <dbReference type="Proteomes" id="UP000054776"/>
    </source>
</evidence>
<dbReference type="EMBL" id="JYDH01000298">
    <property type="protein sequence ID" value="KRY26995.1"/>
    <property type="molecule type" value="Genomic_DNA"/>
</dbReference>
<sequence>MIIEVIFLRPFSLLNDYKHHRLVDAAASYQYRICQYLTQKRFVPCVLFVTNELMSHSIPLHILAHGRAIFQVPDDYHWNDWN</sequence>
<dbReference type="Proteomes" id="UP000054776">
    <property type="component" value="Unassembled WGS sequence"/>
</dbReference>
<dbReference type="InParanoid" id="A0A0V1AS43"/>
<gene>
    <name evidence="1" type="ORF">T01_14767</name>
</gene>
<dbReference type="AlphaFoldDB" id="A0A0V1AS43"/>
<name>A0A0V1AS43_TRISP</name>
<comment type="caution">
    <text evidence="1">The sequence shown here is derived from an EMBL/GenBank/DDBJ whole genome shotgun (WGS) entry which is preliminary data.</text>
</comment>
<organism evidence="1 2">
    <name type="scientific">Trichinella spiralis</name>
    <name type="common">Trichina worm</name>
    <dbReference type="NCBI Taxonomy" id="6334"/>
    <lineage>
        <taxon>Eukaryota</taxon>
        <taxon>Metazoa</taxon>
        <taxon>Ecdysozoa</taxon>
        <taxon>Nematoda</taxon>
        <taxon>Enoplea</taxon>
        <taxon>Dorylaimia</taxon>
        <taxon>Trichinellida</taxon>
        <taxon>Trichinellidae</taxon>
        <taxon>Trichinella</taxon>
    </lineage>
</organism>
<evidence type="ECO:0000313" key="1">
    <source>
        <dbReference type="EMBL" id="KRY26995.1"/>
    </source>
</evidence>
<reference evidence="1 2" key="1">
    <citation type="submission" date="2015-01" db="EMBL/GenBank/DDBJ databases">
        <title>Evolution of Trichinella species and genotypes.</title>
        <authorList>
            <person name="Korhonen P.K."/>
            <person name="Edoardo P."/>
            <person name="Giuseppe L.R."/>
            <person name="Gasser R.B."/>
        </authorList>
    </citation>
    <scope>NUCLEOTIDE SEQUENCE [LARGE SCALE GENOMIC DNA]</scope>
    <source>
        <strain evidence="1">ISS3</strain>
    </source>
</reference>